<organism evidence="2 3">
    <name type="scientific">Ambispora leptoticha</name>
    <dbReference type="NCBI Taxonomy" id="144679"/>
    <lineage>
        <taxon>Eukaryota</taxon>
        <taxon>Fungi</taxon>
        <taxon>Fungi incertae sedis</taxon>
        <taxon>Mucoromycota</taxon>
        <taxon>Glomeromycotina</taxon>
        <taxon>Glomeromycetes</taxon>
        <taxon>Archaeosporales</taxon>
        <taxon>Ambisporaceae</taxon>
        <taxon>Ambispora</taxon>
    </lineage>
</organism>
<dbReference type="Proteomes" id="UP000789508">
    <property type="component" value="Unassembled WGS sequence"/>
</dbReference>
<evidence type="ECO:0000256" key="1">
    <source>
        <dbReference type="SAM" id="MobiDB-lite"/>
    </source>
</evidence>
<comment type="caution">
    <text evidence="2">The sequence shown here is derived from an EMBL/GenBank/DDBJ whole genome shotgun (WGS) entry which is preliminary data.</text>
</comment>
<sequence length="147" mass="15426">PPLPPLPPLPPTAGPPTATAGPPLLYGYQYPQYPPDPEVAVALPPTALPPLPPLPPFADCLMVSKTGAASDKVKRLIAKIKNGQSITTESKSANAQQDNQSVSVGGDSSSYTGNYGQAAAVGEQIIMTANLYQNNLHTNELQDHLKF</sequence>
<name>A0A9N9BZD7_9GLOM</name>
<evidence type="ECO:0000313" key="2">
    <source>
        <dbReference type="EMBL" id="CAG8582118.1"/>
    </source>
</evidence>
<evidence type="ECO:0000313" key="3">
    <source>
        <dbReference type="Proteomes" id="UP000789508"/>
    </source>
</evidence>
<dbReference type="AlphaFoldDB" id="A0A9N9BZD7"/>
<feature type="compositionally biased region" description="Low complexity" evidence="1">
    <location>
        <begin position="15"/>
        <end position="25"/>
    </location>
</feature>
<protein>
    <submittedName>
        <fullName evidence="2">13419_t:CDS:1</fullName>
    </submittedName>
</protein>
<dbReference type="EMBL" id="CAJVPS010003081">
    <property type="protein sequence ID" value="CAG8582118.1"/>
    <property type="molecule type" value="Genomic_DNA"/>
</dbReference>
<keyword evidence="3" id="KW-1185">Reference proteome</keyword>
<feature type="compositionally biased region" description="Pro residues" evidence="1">
    <location>
        <begin position="1"/>
        <end position="14"/>
    </location>
</feature>
<feature type="region of interest" description="Disordered" evidence="1">
    <location>
        <begin position="1"/>
        <end position="25"/>
    </location>
</feature>
<accession>A0A9N9BZD7</accession>
<gene>
    <name evidence="2" type="ORF">ALEPTO_LOCUS7312</name>
</gene>
<reference evidence="2" key="1">
    <citation type="submission" date="2021-06" db="EMBL/GenBank/DDBJ databases">
        <authorList>
            <person name="Kallberg Y."/>
            <person name="Tangrot J."/>
            <person name="Rosling A."/>
        </authorList>
    </citation>
    <scope>NUCLEOTIDE SEQUENCE</scope>
    <source>
        <strain evidence="2">FL130A</strain>
    </source>
</reference>
<proteinExistence type="predicted"/>
<feature type="region of interest" description="Disordered" evidence="1">
    <location>
        <begin position="84"/>
        <end position="109"/>
    </location>
</feature>
<feature type="non-terminal residue" evidence="2">
    <location>
        <position position="1"/>
    </location>
</feature>